<evidence type="ECO:0000259" key="6">
    <source>
        <dbReference type="Pfam" id="PF07992"/>
    </source>
</evidence>
<dbReference type="GO" id="GO:0005737">
    <property type="term" value="C:cytoplasm"/>
    <property type="evidence" value="ECO:0007669"/>
    <property type="project" value="TreeGrafter"/>
</dbReference>
<reference evidence="8" key="2">
    <citation type="submission" date="2020-09" db="EMBL/GenBank/DDBJ databases">
        <authorList>
            <person name="Sun Q."/>
            <person name="Zhou Y."/>
        </authorList>
    </citation>
    <scope>NUCLEOTIDE SEQUENCE</scope>
    <source>
        <strain evidence="8">CGMCC 4.5737</strain>
    </source>
</reference>
<evidence type="ECO:0000313" key="8">
    <source>
        <dbReference type="EMBL" id="GGM71880.1"/>
    </source>
</evidence>
<dbReference type="Pfam" id="PF14759">
    <property type="entry name" value="Reductase_C"/>
    <property type="match status" value="1"/>
</dbReference>
<name>A0A8J3CC02_9PSEU</name>
<dbReference type="SUPFAM" id="SSF51905">
    <property type="entry name" value="FAD/NAD(P)-binding domain"/>
    <property type="match status" value="2"/>
</dbReference>
<dbReference type="Gene3D" id="3.30.390.30">
    <property type="match status" value="1"/>
</dbReference>
<dbReference type="InterPro" id="IPR036188">
    <property type="entry name" value="FAD/NAD-bd_sf"/>
</dbReference>
<keyword evidence="4" id="KW-0560">Oxidoreductase</keyword>
<evidence type="ECO:0000259" key="7">
    <source>
        <dbReference type="Pfam" id="PF14759"/>
    </source>
</evidence>
<dbReference type="SUPFAM" id="SSF55424">
    <property type="entry name" value="FAD/NAD-linked reductases, dimerisation (C-terminal) domain"/>
    <property type="match status" value="1"/>
</dbReference>
<evidence type="ECO:0000256" key="5">
    <source>
        <dbReference type="SAM" id="MobiDB-lite"/>
    </source>
</evidence>
<dbReference type="Gene3D" id="3.50.50.60">
    <property type="entry name" value="FAD/NAD(P)-binding domain"/>
    <property type="match status" value="2"/>
</dbReference>
<sequence length="429" mass="47093">MVGGGLAGLRAAERLRELGFDGRLTIFGSERHGPYHRPALSKGMLTGEEHPRDVSLPSYCELDAVWRLNSPVRHLDPRRRLLQLPGGETVRYDGLVIATGVEPRHLEGAPFQDPRVHMLRTLDNSITLQRNIAASRGPVVVIGGGFTGCEVACSMVDIGREVAIVGRSAPLLGNVLGKDLGGRLTDLHRHHGVRLALGVRILHWVPQRYGIALHLSDGQFILAAAVVVSVGSVPSVSWLRGSDLVLEDGVLCEATCHVVGATDVVAAGDVARWPNLRFDNTPRRVEHWLNAVEMGRHAAESLLAGSRDARPFTPMPRFWSEQHGVRIMAAGMPKLGTDTIPLTAPDRGDRVVTGYVREGRLIGIVGLDNPRAVLAWTDELERQTQPRTIPTRNRYLRTPDEGSRSQPRMSAGEREKTQFLLKTQLRTRV</sequence>
<keyword evidence="2" id="KW-0285">Flavoprotein</keyword>
<protein>
    <submittedName>
        <fullName evidence="8">Ferredoxin reductase</fullName>
    </submittedName>
</protein>
<dbReference type="PANTHER" id="PTHR43557:SF2">
    <property type="entry name" value="RIESKE DOMAIN-CONTAINING PROTEIN-RELATED"/>
    <property type="match status" value="1"/>
</dbReference>
<comment type="cofactor">
    <cofactor evidence="1">
        <name>FAD</name>
        <dbReference type="ChEBI" id="CHEBI:57692"/>
    </cofactor>
</comment>
<dbReference type="InterPro" id="IPR028202">
    <property type="entry name" value="Reductase_C"/>
</dbReference>
<feature type="compositionally biased region" description="Polar residues" evidence="5">
    <location>
        <begin position="420"/>
        <end position="429"/>
    </location>
</feature>
<evidence type="ECO:0000256" key="2">
    <source>
        <dbReference type="ARBA" id="ARBA00022630"/>
    </source>
</evidence>
<keyword evidence="3" id="KW-0274">FAD</keyword>
<evidence type="ECO:0000256" key="1">
    <source>
        <dbReference type="ARBA" id="ARBA00001974"/>
    </source>
</evidence>
<dbReference type="EMBL" id="BMMK01000027">
    <property type="protein sequence ID" value="GGM71880.1"/>
    <property type="molecule type" value="Genomic_DNA"/>
</dbReference>
<dbReference type="PANTHER" id="PTHR43557">
    <property type="entry name" value="APOPTOSIS-INDUCING FACTOR 1"/>
    <property type="match status" value="1"/>
</dbReference>
<dbReference type="Proteomes" id="UP000637578">
    <property type="component" value="Unassembled WGS sequence"/>
</dbReference>
<accession>A0A8J3CC02</accession>
<comment type="caution">
    <text evidence="8">The sequence shown here is derived from an EMBL/GenBank/DDBJ whole genome shotgun (WGS) entry which is preliminary data.</text>
</comment>
<feature type="region of interest" description="Disordered" evidence="5">
    <location>
        <begin position="385"/>
        <end position="429"/>
    </location>
</feature>
<dbReference type="InterPro" id="IPR050446">
    <property type="entry name" value="FAD-oxidoreductase/Apoptosis"/>
</dbReference>
<feature type="domain" description="FAD/NAD(P)-binding" evidence="6">
    <location>
        <begin position="2"/>
        <end position="295"/>
    </location>
</feature>
<gene>
    <name evidence="8" type="primary">hcaD</name>
    <name evidence="8" type="ORF">GCM10012275_48020</name>
</gene>
<evidence type="ECO:0000313" key="9">
    <source>
        <dbReference type="Proteomes" id="UP000637578"/>
    </source>
</evidence>
<dbReference type="Pfam" id="PF07992">
    <property type="entry name" value="Pyr_redox_2"/>
    <property type="match status" value="1"/>
</dbReference>
<organism evidence="8 9">
    <name type="scientific">Longimycelium tulufanense</name>
    <dbReference type="NCBI Taxonomy" id="907463"/>
    <lineage>
        <taxon>Bacteria</taxon>
        <taxon>Bacillati</taxon>
        <taxon>Actinomycetota</taxon>
        <taxon>Actinomycetes</taxon>
        <taxon>Pseudonocardiales</taxon>
        <taxon>Pseudonocardiaceae</taxon>
        <taxon>Longimycelium</taxon>
    </lineage>
</organism>
<dbReference type="GO" id="GO:0016651">
    <property type="term" value="F:oxidoreductase activity, acting on NAD(P)H"/>
    <property type="evidence" value="ECO:0007669"/>
    <property type="project" value="TreeGrafter"/>
</dbReference>
<dbReference type="InterPro" id="IPR016156">
    <property type="entry name" value="FAD/NAD-linked_Rdtase_dimer_sf"/>
</dbReference>
<keyword evidence="9" id="KW-1185">Reference proteome</keyword>
<dbReference type="AlphaFoldDB" id="A0A8J3CC02"/>
<evidence type="ECO:0000256" key="3">
    <source>
        <dbReference type="ARBA" id="ARBA00022827"/>
    </source>
</evidence>
<feature type="domain" description="Reductase C-terminal" evidence="7">
    <location>
        <begin position="318"/>
        <end position="386"/>
    </location>
</feature>
<proteinExistence type="predicted"/>
<evidence type="ECO:0000256" key="4">
    <source>
        <dbReference type="ARBA" id="ARBA00023002"/>
    </source>
</evidence>
<dbReference type="PRINTS" id="PR00368">
    <property type="entry name" value="FADPNR"/>
</dbReference>
<reference evidence="8" key="1">
    <citation type="journal article" date="2014" name="Int. J. Syst. Evol. Microbiol.">
        <title>Complete genome sequence of Corynebacterium casei LMG S-19264T (=DSM 44701T), isolated from a smear-ripened cheese.</title>
        <authorList>
            <consortium name="US DOE Joint Genome Institute (JGI-PGF)"/>
            <person name="Walter F."/>
            <person name="Albersmeier A."/>
            <person name="Kalinowski J."/>
            <person name="Ruckert C."/>
        </authorList>
    </citation>
    <scope>NUCLEOTIDE SEQUENCE</scope>
    <source>
        <strain evidence="8">CGMCC 4.5737</strain>
    </source>
</reference>
<dbReference type="InterPro" id="IPR023753">
    <property type="entry name" value="FAD/NAD-binding_dom"/>
</dbReference>